<organism evidence="2 3">
    <name type="scientific">Escherichia phage ST32</name>
    <dbReference type="NCBI Taxonomy" id="2005048"/>
    <lineage>
        <taxon>Viruses</taxon>
        <taxon>Duplodnaviria</taxon>
        <taxon>Heunggongvirae</taxon>
        <taxon>Uroviricota</taxon>
        <taxon>Caudoviricetes</taxon>
        <taxon>Chaseviridae</taxon>
        <taxon>Cleopatravirinae</taxon>
        <taxon>Carltongylesvirus</taxon>
        <taxon>Carltongylesvirus ST32</taxon>
    </lineage>
</organism>
<evidence type="ECO:0000313" key="2">
    <source>
        <dbReference type="EMBL" id="ASD53988.1"/>
    </source>
</evidence>
<evidence type="ECO:0000313" key="3">
    <source>
        <dbReference type="Proteomes" id="UP000222133"/>
    </source>
</evidence>
<gene>
    <name evidence="2" type="ORF">ST32_0067</name>
</gene>
<protein>
    <submittedName>
        <fullName evidence="2">Uncharacterized protein</fullName>
    </submittedName>
</protein>
<accession>A0A218MAH3</accession>
<dbReference type="EMBL" id="MF044458">
    <property type="protein sequence ID" value="ASD53988.1"/>
    <property type="molecule type" value="Genomic_DNA"/>
</dbReference>
<sequence>MPWLRRVEVIVSRKEDPSIRTVFKSHRIDFEVRSTVGWPADTANITLFNLSLEEVKFLQDKSYGDMYIEIRAGYAEDERSDSGGGASSGGVKKFGQKAEQSDRVTVSTSLPTIFSGIITNAVGYRKPPEHVTQLFCISKAYGASTDFKQLTAIKPGTKLIDAMRSMCSDYGFNTISTFGVEDSVLETVMPRGRVFHDTFLNEFRNMLGEYNLLYTVTTGEVQIFPDTFGDKDAVNRMSKDREPVKLDANSVIGNPVAGICTYTLNTFLNPSFQPGMILDVSPLLGDELLANGVTSVSGEGIVLNTDQSVFRWAVEDKYFIMEVVHKGSTHSTIYQTSITAILGGNTMMGGKEAAWQEMYANSGMAMESF</sequence>
<dbReference type="Proteomes" id="UP000222133">
    <property type="component" value="Segment"/>
</dbReference>
<name>A0A218MAH3_9CAUD</name>
<evidence type="ECO:0000256" key="1">
    <source>
        <dbReference type="SAM" id="MobiDB-lite"/>
    </source>
</evidence>
<keyword evidence="3" id="KW-1185">Reference proteome</keyword>
<feature type="region of interest" description="Disordered" evidence="1">
    <location>
        <begin position="77"/>
        <end position="96"/>
    </location>
</feature>
<proteinExistence type="predicted"/>
<reference evidence="3" key="1">
    <citation type="submission" date="2017-05" db="EMBL/GenBank/DDBJ databases">
        <title>ST32 complete genome sequence.</title>
        <authorList>
            <person name="Liu X."/>
            <person name="Liu H."/>
        </authorList>
    </citation>
    <scope>NUCLEOTIDE SEQUENCE [LARGE SCALE GENOMIC DNA]</scope>
</reference>